<reference evidence="3 4" key="1">
    <citation type="journal article" date="2019" name="G3 (Bethesda)">
        <title>Sequencing of a Wild Apple (Malus baccata) Genome Unravels the Differences Between Cultivated and Wild Apple Species Regarding Disease Resistance and Cold Tolerance.</title>
        <authorList>
            <person name="Chen X."/>
        </authorList>
    </citation>
    <scope>NUCLEOTIDE SEQUENCE [LARGE SCALE GENOMIC DNA]</scope>
    <source>
        <strain evidence="4">cv. Shandingzi</strain>
        <tissue evidence="3">Leaves</tissue>
    </source>
</reference>
<dbReference type="PANTHER" id="PTHR46116">
    <property type="entry name" value="(E3-INDEPENDENT) E2 UBIQUITIN-CONJUGATING ENZYME"/>
    <property type="match status" value="1"/>
</dbReference>
<dbReference type="PANTHER" id="PTHR46116:SF15">
    <property type="entry name" value="(E3-INDEPENDENT) E2 UBIQUITIN-CONJUGATING ENZYME"/>
    <property type="match status" value="1"/>
</dbReference>
<gene>
    <name evidence="3" type="ORF">C1H46_045833</name>
</gene>
<sequence length="104" mass="11852">MTCKSMLYTLQKPPKHFEELVIEHFTRRSQNILMACKEYMDGAPVGCAIDFQKTEDKHSKGSSTGFKIMLSKLLPKLVEAFSSKGIDCNRFMGPEKCTWCKIVI</sequence>
<evidence type="ECO:0000313" key="4">
    <source>
        <dbReference type="Proteomes" id="UP000315295"/>
    </source>
</evidence>
<organism evidence="3 4">
    <name type="scientific">Malus baccata</name>
    <name type="common">Siberian crab apple</name>
    <name type="synonym">Pyrus baccata</name>
    <dbReference type="NCBI Taxonomy" id="106549"/>
    <lineage>
        <taxon>Eukaryota</taxon>
        <taxon>Viridiplantae</taxon>
        <taxon>Streptophyta</taxon>
        <taxon>Embryophyta</taxon>
        <taxon>Tracheophyta</taxon>
        <taxon>Spermatophyta</taxon>
        <taxon>Magnoliopsida</taxon>
        <taxon>eudicotyledons</taxon>
        <taxon>Gunneridae</taxon>
        <taxon>Pentapetalae</taxon>
        <taxon>rosids</taxon>
        <taxon>fabids</taxon>
        <taxon>Rosales</taxon>
        <taxon>Rosaceae</taxon>
        <taxon>Amygdaloideae</taxon>
        <taxon>Maleae</taxon>
        <taxon>Malus</taxon>
    </lineage>
</organism>
<dbReference type="AlphaFoldDB" id="A0A540K2Y7"/>
<proteinExistence type="predicted"/>
<evidence type="ECO:0000256" key="2">
    <source>
        <dbReference type="ARBA" id="ARBA00022786"/>
    </source>
</evidence>
<keyword evidence="4" id="KW-1185">Reference proteome</keyword>
<protein>
    <recommendedName>
        <fullName evidence="5">UBC core domain-containing protein</fullName>
    </recommendedName>
</protein>
<dbReference type="Gene3D" id="3.10.110.10">
    <property type="entry name" value="Ubiquitin Conjugating Enzyme"/>
    <property type="match status" value="1"/>
</dbReference>
<dbReference type="Proteomes" id="UP000315295">
    <property type="component" value="Unassembled WGS sequence"/>
</dbReference>
<keyword evidence="1" id="KW-0808">Transferase</keyword>
<dbReference type="InterPro" id="IPR016135">
    <property type="entry name" value="UBQ-conjugating_enzyme/RWD"/>
</dbReference>
<dbReference type="GO" id="GO:0061631">
    <property type="term" value="F:ubiquitin conjugating enzyme activity"/>
    <property type="evidence" value="ECO:0007669"/>
    <property type="project" value="TreeGrafter"/>
</dbReference>
<evidence type="ECO:0000256" key="1">
    <source>
        <dbReference type="ARBA" id="ARBA00022679"/>
    </source>
</evidence>
<dbReference type="STRING" id="106549.A0A540K2Y7"/>
<dbReference type="EMBL" id="VIEB01013945">
    <property type="protein sequence ID" value="TQD68634.1"/>
    <property type="molecule type" value="Genomic_DNA"/>
</dbReference>
<comment type="caution">
    <text evidence="3">The sequence shown here is derived from an EMBL/GenBank/DDBJ whole genome shotgun (WGS) entry which is preliminary data.</text>
</comment>
<accession>A0A540K2Y7</accession>
<name>A0A540K2Y7_MALBA</name>
<keyword evidence="2" id="KW-0833">Ubl conjugation pathway</keyword>
<evidence type="ECO:0008006" key="5">
    <source>
        <dbReference type="Google" id="ProtNLM"/>
    </source>
</evidence>
<evidence type="ECO:0000313" key="3">
    <source>
        <dbReference type="EMBL" id="TQD68634.1"/>
    </source>
</evidence>